<reference evidence="2" key="1">
    <citation type="submission" date="2023-03" db="EMBL/GenBank/DDBJ databases">
        <title>Massive genome expansion in bonnet fungi (Mycena s.s.) driven by repeated elements and novel gene families across ecological guilds.</title>
        <authorList>
            <consortium name="Lawrence Berkeley National Laboratory"/>
            <person name="Harder C.B."/>
            <person name="Miyauchi S."/>
            <person name="Viragh M."/>
            <person name="Kuo A."/>
            <person name="Thoen E."/>
            <person name="Andreopoulos B."/>
            <person name="Lu D."/>
            <person name="Skrede I."/>
            <person name="Drula E."/>
            <person name="Henrissat B."/>
            <person name="Morin E."/>
            <person name="Kohler A."/>
            <person name="Barry K."/>
            <person name="LaButti K."/>
            <person name="Morin E."/>
            <person name="Salamov A."/>
            <person name="Lipzen A."/>
            <person name="Mereny Z."/>
            <person name="Hegedus B."/>
            <person name="Baldrian P."/>
            <person name="Stursova M."/>
            <person name="Weitz H."/>
            <person name="Taylor A."/>
            <person name="Grigoriev I.V."/>
            <person name="Nagy L.G."/>
            <person name="Martin F."/>
            <person name="Kauserud H."/>
        </authorList>
    </citation>
    <scope>NUCLEOTIDE SEQUENCE</scope>
    <source>
        <strain evidence="2">9144</strain>
    </source>
</reference>
<feature type="compositionally biased region" description="Polar residues" evidence="1">
    <location>
        <begin position="171"/>
        <end position="193"/>
    </location>
</feature>
<comment type="caution">
    <text evidence="2">The sequence shown here is derived from an EMBL/GenBank/DDBJ whole genome shotgun (WGS) entry which is preliminary data.</text>
</comment>
<sequence>MPPTTTHALPHGERLRLMRSTRKLAAMLGETPLLLDAPAAPARQAHARSLSTLDPAGRPPMAPAATASLWRSASTLSAHSPHGAPRPLLVIALPTALAAASAADSVAASSFEAPPSPSTPASAMPRAGDADAARRRKLAKLSRTLGAHVPPALVFPATTTTTPTTGRRRASTLSVPGRTSSDSAASRESQQRLLQADTDEAAMHRRERGWSGEWAGSVHSMDDVVRGLRQMRVQYHSCALPLPSLWSARCAPRTAPRYSSCRPTAQHPLIVRSDAAPLIQSTLAYSLPSTVVYPVYR</sequence>
<evidence type="ECO:0000256" key="1">
    <source>
        <dbReference type="SAM" id="MobiDB-lite"/>
    </source>
</evidence>
<dbReference type="Proteomes" id="UP001219525">
    <property type="component" value="Unassembled WGS sequence"/>
</dbReference>
<gene>
    <name evidence="2" type="ORF">GGX14DRAFT_572217</name>
</gene>
<organism evidence="2 3">
    <name type="scientific">Mycena pura</name>
    <dbReference type="NCBI Taxonomy" id="153505"/>
    <lineage>
        <taxon>Eukaryota</taxon>
        <taxon>Fungi</taxon>
        <taxon>Dikarya</taxon>
        <taxon>Basidiomycota</taxon>
        <taxon>Agaricomycotina</taxon>
        <taxon>Agaricomycetes</taxon>
        <taxon>Agaricomycetidae</taxon>
        <taxon>Agaricales</taxon>
        <taxon>Marasmiineae</taxon>
        <taxon>Mycenaceae</taxon>
        <taxon>Mycena</taxon>
    </lineage>
</organism>
<evidence type="ECO:0000313" key="3">
    <source>
        <dbReference type="Proteomes" id="UP001219525"/>
    </source>
</evidence>
<keyword evidence="3" id="KW-1185">Reference proteome</keyword>
<evidence type="ECO:0000313" key="2">
    <source>
        <dbReference type="EMBL" id="KAJ7200105.1"/>
    </source>
</evidence>
<name>A0AAD6Y740_9AGAR</name>
<accession>A0AAD6Y740</accession>
<feature type="region of interest" description="Disordered" evidence="1">
    <location>
        <begin position="109"/>
        <end position="134"/>
    </location>
</feature>
<proteinExistence type="predicted"/>
<protein>
    <submittedName>
        <fullName evidence="2">Uncharacterized protein</fullName>
    </submittedName>
</protein>
<dbReference type="EMBL" id="JARJCW010000064">
    <property type="protein sequence ID" value="KAJ7200105.1"/>
    <property type="molecule type" value="Genomic_DNA"/>
</dbReference>
<dbReference type="AlphaFoldDB" id="A0AAD6Y740"/>
<feature type="region of interest" description="Disordered" evidence="1">
    <location>
        <begin position="152"/>
        <end position="208"/>
    </location>
</feature>
<feature type="compositionally biased region" description="Low complexity" evidence="1">
    <location>
        <begin position="109"/>
        <end position="127"/>
    </location>
</feature>